<reference evidence="2 3" key="1">
    <citation type="submission" date="2024-10" db="EMBL/GenBank/DDBJ databases">
        <title>The Natural Products Discovery Center: Release of the First 8490 Sequenced Strains for Exploring Actinobacteria Biosynthetic Diversity.</title>
        <authorList>
            <person name="Kalkreuter E."/>
            <person name="Kautsar S.A."/>
            <person name="Yang D."/>
            <person name="Bader C.D."/>
            <person name="Teijaro C.N."/>
            <person name="Fluegel L."/>
            <person name="Davis C.M."/>
            <person name="Simpson J.R."/>
            <person name="Lauterbach L."/>
            <person name="Steele A.D."/>
            <person name="Gui C."/>
            <person name="Meng S."/>
            <person name="Li G."/>
            <person name="Viehrig K."/>
            <person name="Ye F."/>
            <person name="Su P."/>
            <person name="Kiefer A.F."/>
            <person name="Nichols A."/>
            <person name="Cepeda A.J."/>
            <person name="Yan W."/>
            <person name="Fan B."/>
            <person name="Jiang Y."/>
            <person name="Adhikari A."/>
            <person name="Zheng C.-J."/>
            <person name="Schuster L."/>
            <person name="Cowan T.M."/>
            <person name="Smanski M.J."/>
            <person name="Chevrette M.G."/>
            <person name="De Carvalho L.P.S."/>
            <person name="Shen B."/>
        </authorList>
    </citation>
    <scope>NUCLEOTIDE SEQUENCE [LARGE SCALE GENOMIC DNA]</scope>
    <source>
        <strain evidence="2 3">NPDC007147</strain>
    </source>
</reference>
<protein>
    <submittedName>
        <fullName evidence="2">Uncharacterized protein</fullName>
    </submittedName>
</protein>
<feature type="compositionally biased region" description="Basic and acidic residues" evidence="1">
    <location>
        <begin position="48"/>
        <end position="57"/>
    </location>
</feature>
<dbReference type="Proteomes" id="UP001601197">
    <property type="component" value="Unassembled WGS sequence"/>
</dbReference>
<proteinExistence type="predicted"/>
<sequence length="89" mass="9470">MTLVADFVLRRLRRRGAERVCDRPGDGVDGPLGGAHHRQGIAPVPPRITKERGERAAEAAVHGPEGLGSTARGTRRKSTGPVGHLPGRH</sequence>
<evidence type="ECO:0000313" key="3">
    <source>
        <dbReference type="Proteomes" id="UP001601197"/>
    </source>
</evidence>
<feature type="region of interest" description="Disordered" evidence="1">
    <location>
        <begin position="22"/>
        <end position="89"/>
    </location>
</feature>
<name>A0ABW6L4A0_9ACTN</name>
<evidence type="ECO:0000256" key="1">
    <source>
        <dbReference type="SAM" id="MobiDB-lite"/>
    </source>
</evidence>
<gene>
    <name evidence="2" type="ORF">ACFYNZ_30830</name>
</gene>
<dbReference type="RefSeq" id="WP_388352932.1">
    <property type="nucleotide sequence ID" value="NZ_JBIAFJ010000040.1"/>
</dbReference>
<accession>A0ABW6L4A0</accession>
<comment type="caution">
    <text evidence="2">The sequence shown here is derived from an EMBL/GenBank/DDBJ whole genome shotgun (WGS) entry which is preliminary data.</text>
</comment>
<keyword evidence="3" id="KW-1185">Reference proteome</keyword>
<dbReference type="EMBL" id="JBIAFJ010000040">
    <property type="protein sequence ID" value="MFE9173803.1"/>
    <property type="molecule type" value="Genomic_DNA"/>
</dbReference>
<evidence type="ECO:0000313" key="2">
    <source>
        <dbReference type="EMBL" id="MFE9173803.1"/>
    </source>
</evidence>
<organism evidence="2 3">
    <name type="scientific">Streptomyces kebangsaanensis</name>
    <dbReference type="NCBI Taxonomy" id="864058"/>
    <lineage>
        <taxon>Bacteria</taxon>
        <taxon>Bacillati</taxon>
        <taxon>Actinomycetota</taxon>
        <taxon>Actinomycetes</taxon>
        <taxon>Kitasatosporales</taxon>
        <taxon>Streptomycetaceae</taxon>
        <taxon>Streptomyces</taxon>
    </lineage>
</organism>